<accession>A0A2K3MG52</accession>
<reference evidence="1 2" key="1">
    <citation type="journal article" date="2014" name="Am. J. Bot.">
        <title>Genome assembly and annotation for red clover (Trifolium pratense; Fabaceae).</title>
        <authorList>
            <person name="Istvanek J."/>
            <person name="Jaros M."/>
            <person name="Krenek A."/>
            <person name="Repkova J."/>
        </authorList>
    </citation>
    <scope>NUCLEOTIDE SEQUENCE [LARGE SCALE GENOMIC DNA]</scope>
    <source>
        <strain evidence="2">cv. Tatra</strain>
        <tissue evidence="1">Young leaves</tissue>
    </source>
</reference>
<evidence type="ECO:0008006" key="3">
    <source>
        <dbReference type="Google" id="ProtNLM"/>
    </source>
</evidence>
<dbReference type="AlphaFoldDB" id="A0A2K3MG52"/>
<name>A0A2K3MG52_TRIPR</name>
<gene>
    <name evidence="1" type="ORF">L195_g045893</name>
</gene>
<organism evidence="1 2">
    <name type="scientific">Trifolium pratense</name>
    <name type="common">Red clover</name>
    <dbReference type="NCBI Taxonomy" id="57577"/>
    <lineage>
        <taxon>Eukaryota</taxon>
        <taxon>Viridiplantae</taxon>
        <taxon>Streptophyta</taxon>
        <taxon>Embryophyta</taxon>
        <taxon>Tracheophyta</taxon>
        <taxon>Spermatophyta</taxon>
        <taxon>Magnoliopsida</taxon>
        <taxon>eudicotyledons</taxon>
        <taxon>Gunneridae</taxon>
        <taxon>Pentapetalae</taxon>
        <taxon>rosids</taxon>
        <taxon>fabids</taxon>
        <taxon>Fabales</taxon>
        <taxon>Fabaceae</taxon>
        <taxon>Papilionoideae</taxon>
        <taxon>50 kb inversion clade</taxon>
        <taxon>NPAAA clade</taxon>
        <taxon>Hologalegina</taxon>
        <taxon>IRL clade</taxon>
        <taxon>Trifolieae</taxon>
        <taxon>Trifolium</taxon>
    </lineage>
</organism>
<comment type="caution">
    <text evidence="1">The sequence shown here is derived from an EMBL/GenBank/DDBJ whole genome shotgun (WGS) entry which is preliminary data.</text>
</comment>
<feature type="non-terminal residue" evidence="1">
    <location>
        <position position="1"/>
    </location>
</feature>
<protein>
    <recommendedName>
        <fullName evidence="3">Replication factor-A carboxy-terminal domain protein</fullName>
    </recommendedName>
</protein>
<evidence type="ECO:0000313" key="2">
    <source>
        <dbReference type="Proteomes" id="UP000236291"/>
    </source>
</evidence>
<dbReference type="EMBL" id="ASHM01060835">
    <property type="protein sequence ID" value="PNX89771.1"/>
    <property type="molecule type" value="Genomic_DNA"/>
</dbReference>
<dbReference type="Gene3D" id="2.40.50.140">
    <property type="entry name" value="Nucleic acid-binding proteins"/>
    <property type="match status" value="1"/>
</dbReference>
<reference evidence="1 2" key="2">
    <citation type="journal article" date="2017" name="Front. Plant Sci.">
        <title>Gene Classification and Mining of Molecular Markers Useful in Red Clover (Trifolium pratense) Breeding.</title>
        <authorList>
            <person name="Istvanek J."/>
            <person name="Dluhosova J."/>
            <person name="Dluhos P."/>
            <person name="Patkova L."/>
            <person name="Nedelnik J."/>
            <person name="Repkova J."/>
        </authorList>
    </citation>
    <scope>NUCLEOTIDE SEQUENCE [LARGE SCALE GENOMIC DNA]</scope>
    <source>
        <strain evidence="2">cv. Tatra</strain>
        <tissue evidence="1">Young leaves</tissue>
    </source>
</reference>
<evidence type="ECO:0000313" key="1">
    <source>
        <dbReference type="EMBL" id="PNX89771.1"/>
    </source>
</evidence>
<sequence>VKNDCKGGDFSKRLEEFSAGLPVRRLHELFDSRFDGVSVVAVWFDSVVEGVDMWFSDDQSKEIPKFRMRMKVKHGNDMAVFTIFDKDVQKLAMETCPLLLSMDESCSLYPDEMECFYGDVYLCKVMKREDADFDDLASFQVTSVCNEVDVVDMLWLRMLLR</sequence>
<dbReference type="Proteomes" id="UP000236291">
    <property type="component" value="Unassembled WGS sequence"/>
</dbReference>
<dbReference type="InterPro" id="IPR012340">
    <property type="entry name" value="NA-bd_OB-fold"/>
</dbReference>
<proteinExistence type="predicted"/>